<organism evidence="1 2">
    <name type="scientific">Thermoproteus sp. AZ2</name>
    <dbReference type="NCBI Taxonomy" id="1609232"/>
    <lineage>
        <taxon>Archaea</taxon>
        <taxon>Thermoproteota</taxon>
        <taxon>Thermoprotei</taxon>
        <taxon>Thermoproteales</taxon>
        <taxon>Thermoproteaceae</taxon>
        <taxon>Thermoproteus</taxon>
    </lineage>
</organism>
<reference evidence="1" key="1">
    <citation type="submission" date="2024-07" db="EMBL/GenBank/DDBJ databases">
        <title>Metagenome and Metagenome-Assembled Genomes of Archaea from a hot spring from the geothermal field of Los Azufres, Mexico.</title>
        <authorList>
            <person name="Marin-Paredes R."/>
            <person name="Martinez-Romero E."/>
            <person name="Servin-Garciduenas L.E."/>
        </authorList>
    </citation>
    <scope>NUCLEOTIDE SEQUENCE</scope>
</reference>
<name>A0ACC6V0J3_9CREN</name>
<accession>A0ACC6V0J3</accession>
<dbReference type="Proteomes" id="UP000033636">
    <property type="component" value="Unassembled WGS sequence"/>
</dbReference>
<proteinExistence type="predicted"/>
<evidence type="ECO:0000313" key="1">
    <source>
        <dbReference type="EMBL" id="MFB6490476.1"/>
    </source>
</evidence>
<dbReference type="EMBL" id="JZWT02000009">
    <property type="protein sequence ID" value="MFB6490476.1"/>
    <property type="molecule type" value="Genomic_DNA"/>
</dbReference>
<protein>
    <submittedName>
        <fullName evidence="1">Uncharacterized protein</fullName>
    </submittedName>
</protein>
<gene>
    <name evidence="1" type="ORF">TU35_004360</name>
</gene>
<sequence length="123" mass="13234">MDIRGAVLDALARRDQAAARALLSEVHRQKAFHLSDYYYGLKDALADAARLHAYHIALMSVIGLGEPGPGVTGIDAELAKALSQSLATCSEISGRQYGEGLGEFFAEVVKELNSLVRELCSRS</sequence>
<comment type="caution">
    <text evidence="1">The sequence shown here is derived from an EMBL/GenBank/DDBJ whole genome shotgun (WGS) entry which is preliminary data.</text>
</comment>
<evidence type="ECO:0000313" key="2">
    <source>
        <dbReference type="Proteomes" id="UP000033636"/>
    </source>
</evidence>